<evidence type="ECO:0000313" key="2">
    <source>
        <dbReference type="Proteomes" id="UP000054498"/>
    </source>
</evidence>
<accession>A0A0D2J7U3</accession>
<organism evidence="1 2">
    <name type="scientific">Monoraphidium neglectum</name>
    <dbReference type="NCBI Taxonomy" id="145388"/>
    <lineage>
        <taxon>Eukaryota</taxon>
        <taxon>Viridiplantae</taxon>
        <taxon>Chlorophyta</taxon>
        <taxon>core chlorophytes</taxon>
        <taxon>Chlorophyceae</taxon>
        <taxon>CS clade</taxon>
        <taxon>Sphaeropleales</taxon>
        <taxon>Selenastraceae</taxon>
        <taxon>Monoraphidium</taxon>
    </lineage>
</organism>
<gene>
    <name evidence="1" type="ORF">MNEG_12101</name>
</gene>
<reference evidence="1 2" key="1">
    <citation type="journal article" date="2013" name="BMC Genomics">
        <title>Reconstruction of the lipid metabolism for the microalga Monoraphidium neglectum from its genome sequence reveals characteristics suitable for biofuel production.</title>
        <authorList>
            <person name="Bogen C."/>
            <person name="Al-Dilaimi A."/>
            <person name="Albersmeier A."/>
            <person name="Wichmann J."/>
            <person name="Grundmann M."/>
            <person name="Rupp O."/>
            <person name="Lauersen K.J."/>
            <person name="Blifernez-Klassen O."/>
            <person name="Kalinowski J."/>
            <person name="Goesmann A."/>
            <person name="Mussgnug J.H."/>
            <person name="Kruse O."/>
        </authorList>
    </citation>
    <scope>NUCLEOTIDE SEQUENCE [LARGE SCALE GENOMIC DNA]</scope>
    <source>
        <strain evidence="1 2">SAG 48.87</strain>
    </source>
</reference>
<proteinExistence type="predicted"/>
<dbReference type="GeneID" id="25729430"/>
<keyword evidence="2" id="KW-1185">Reference proteome</keyword>
<protein>
    <submittedName>
        <fullName evidence="1">Uncharacterized protein</fullName>
    </submittedName>
</protein>
<feature type="non-terminal residue" evidence="1">
    <location>
        <position position="103"/>
    </location>
</feature>
<dbReference type="KEGG" id="mng:MNEG_12101"/>
<dbReference type="RefSeq" id="XP_013894882.1">
    <property type="nucleotide sequence ID" value="XM_014039428.1"/>
</dbReference>
<dbReference type="AlphaFoldDB" id="A0A0D2J7U3"/>
<name>A0A0D2J7U3_9CHLO</name>
<sequence length="103" mass="11211">MSIYLWHGISAPLEGTACLCLLASLNSEFNRPNSLLSATDLQSPAAPFIACSYFHLRLFIRSLEALIGPAAFFAPPSRRRTLQYEEIGDVSLVSPLTVTALAQ</sequence>
<dbReference type="EMBL" id="KK103283">
    <property type="protein sequence ID" value="KIY95862.1"/>
    <property type="molecule type" value="Genomic_DNA"/>
</dbReference>
<evidence type="ECO:0000313" key="1">
    <source>
        <dbReference type="EMBL" id="KIY95862.1"/>
    </source>
</evidence>
<dbReference type="Proteomes" id="UP000054498">
    <property type="component" value="Unassembled WGS sequence"/>
</dbReference>